<dbReference type="Proteomes" id="UP000322234">
    <property type="component" value="Unassembled WGS sequence"/>
</dbReference>
<sequence>MNGLSAPRRGRKHQSPAGSGAARTEGKEGGEARESVSARERPGKRRRNWARRAAASPRASCGSGSSEGGGAAAPPAALWTRKVACQRGQGARKETDESSGPTSDLEAPRSPAAPSTYARRSAEATHRPPLRLRGPQRARVSSSDPTPQPPIRFADPGALGCSFVSGVPPPRPGPPQGQWRGSSLSPLPPPPPQPTRTEKPEKGPKGFRAPYRDRRVEPLELECSKKYLTLFVRKETENADPEFSDLLLLLT</sequence>
<gene>
    <name evidence="2" type="ORF">E5288_WYG021939</name>
</gene>
<feature type="compositionally biased region" description="Low complexity" evidence="1">
    <location>
        <begin position="51"/>
        <end position="64"/>
    </location>
</feature>
<feature type="compositionally biased region" description="Basic and acidic residues" evidence="1">
    <location>
        <begin position="24"/>
        <end position="41"/>
    </location>
</feature>
<dbReference type="EMBL" id="VBQZ03000099">
    <property type="protein sequence ID" value="MXQ93835.1"/>
    <property type="molecule type" value="Genomic_DNA"/>
</dbReference>
<organism evidence="2 3">
    <name type="scientific">Bos mutus</name>
    <name type="common">wild yak</name>
    <dbReference type="NCBI Taxonomy" id="72004"/>
    <lineage>
        <taxon>Eukaryota</taxon>
        <taxon>Metazoa</taxon>
        <taxon>Chordata</taxon>
        <taxon>Craniata</taxon>
        <taxon>Vertebrata</taxon>
        <taxon>Euteleostomi</taxon>
        <taxon>Mammalia</taxon>
        <taxon>Eutheria</taxon>
        <taxon>Laurasiatheria</taxon>
        <taxon>Artiodactyla</taxon>
        <taxon>Ruminantia</taxon>
        <taxon>Pecora</taxon>
        <taxon>Bovidae</taxon>
        <taxon>Bovinae</taxon>
        <taxon>Bos</taxon>
    </lineage>
</organism>
<comment type="caution">
    <text evidence="2">The sequence shown here is derived from an EMBL/GenBank/DDBJ whole genome shotgun (WGS) entry which is preliminary data.</text>
</comment>
<feature type="region of interest" description="Disordered" evidence="1">
    <location>
        <begin position="1"/>
        <end position="213"/>
    </location>
</feature>
<feature type="compositionally biased region" description="Basic and acidic residues" evidence="1">
    <location>
        <begin position="196"/>
        <end position="213"/>
    </location>
</feature>
<reference evidence="2" key="1">
    <citation type="submission" date="2019-10" db="EMBL/GenBank/DDBJ databases">
        <title>The sequence and de novo assembly of the wild yak genome.</title>
        <authorList>
            <person name="Liu Y."/>
        </authorList>
    </citation>
    <scope>NUCLEOTIDE SEQUENCE [LARGE SCALE GENOMIC DNA]</scope>
    <source>
        <strain evidence="2">WY2019</strain>
    </source>
</reference>
<dbReference type="AlphaFoldDB" id="A0A6B0RVI0"/>
<evidence type="ECO:0000313" key="2">
    <source>
        <dbReference type="EMBL" id="MXQ93835.1"/>
    </source>
</evidence>
<accession>A0A6B0RVI0</accession>
<feature type="compositionally biased region" description="Low complexity" evidence="1">
    <location>
        <begin position="176"/>
        <end position="185"/>
    </location>
</feature>
<evidence type="ECO:0000256" key="1">
    <source>
        <dbReference type="SAM" id="MobiDB-lite"/>
    </source>
</evidence>
<name>A0A6B0RVI0_9CETA</name>
<proteinExistence type="predicted"/>
<evidence type="ECO:0000313" key="3">
    <source>
        <dbReference type="Proteomes" id="UP000322234"/>
    </source>
</evidence>
<keyword evidence="3" id="KW-1185">Reference proteome</keyword>
<protein>
    <submittedName>
        <fullName evidence="2">Uncharacterized protein</fullName>
    </submittedName>
</protein>